<evidence type="ECO:0000313" key="2">
    <source>
        <dbReference type="EMBL" id="KAG0492690.1"/>
    </source>
</evidence>
<feature type="region of interest" description="Disordered" evidence="1">
    <location>
        <begin position="1"/>
        <end position="29"/>
    </location>
</feature>
<evidence type="ECO:0000256" key="1">
    <source>
        <dbReference type="SAM" id="MobiDB-lite"/>
    </source>
</evidence>
<feature type="compositionally biased region" description="Basic and acidic residues" evidence="1">
    <location>
        <begin position="15"/>
        <end position="29"/>
    </location>
</feature>
<comment type="caution">
    <text evidence="2">The sequence shown here is derived from an EMBL/GenBank/DDBJ whole genome shotgun (WGS) entry which is preliminary data.</text>
</comment>
<name>A0A835RQS5_VANPL</name>
<accession>A0A835RQS5</accession>
<reference evidence="2 3" key="1">
    <citation type="journal article" date="2020" name="Nat. Food">
        <title>A phased Vanilla planifolia genome enables genetic improvement of flavour and production.</title>
        <authorList>
            <person name="Hasing T."/>
            <person name="Tang H."/>
            <person name="Brym M."/>
            <person name="Khazi F."/>
            <person name="Huang T."/>
            <person name="Chambers A.H."/>
        </authorList>
    </citation>
    <scope>NUCLEOTIDE SEQUENCE [LARGE SCALE GENOMIC DNA]</scope>
    <source>
        <tissue evidence="2">Leaf</tissue>
    </source>
</reference>
<gene>
    <name evidence="2" type="ORF">HPP92_006088</name>
</gene>
<dbReference type="OrthoDB" id="446723at2759"/>
<proteinExistence type="predicted"/>
<dbReference type="AlphaFoldDB" id="A0A835RQS5"/>
<dbReference type="Proteomes" id="UP000636800">
    <property type="component" value="Chromosome 2"/>
</dbReference>
<protein>
    <submittedName>
        <fullName evidence="2">Uncharacterized protein</fullName>
    </submittedName>
</protein>
<evidence type="ECO:0000313" key="3">
    <source>
        <dbReference type="Proteomes" id="UP000636800"/>
    </source>
</evidence>
<keyword evidence="3" id="KW-1185">Reference proteome</keyword>
<sequence>MPQRKFRQGSVVPEKFQEERQENGGMEDDRTAAFRLARATVSAALVKHSAGDQKRTRRRTAKEKQRDVWWRKKSDELLRNLMSASIDLLLWSPIYLTSFSVQT</sequence>
<dbReference type="EMBL" id="JADCNL010000002">
    <property type="protein sequence ID" value="KAG0492690.1"/>
    <property type="molecule type" value="Genomic_DNA"/>
</dbReference>
<organism evidence="2 3">
    <name type="scientific">Vanilla planifolia</name>
    <name type="common">Vanilla</name>
    <dbReference type="NCBI Taxonomy" id="51239"/>
    <lineage>
        <taxon>Eukaryota</taxon>
        <taxon>Viridiplantae</taxon>
        <taxon>Streptophyta</taxon>
        <taxon>Embryophyta</taxon>
        <taxon>Tracheophyta</taxon>
        <taxon>Spermatophyta</taxon>
        <taxon>Magnoliopsida</taxon>
        <taxon>Liliopsida</taxon>
        <taxon>Asparagales</taxon>
        <taxon>Orchidaceae</taxon>
        <taxon>Vanilloideae</taxon>
        <taxon>Vanilleae</taxon>
        <taxon>Vanilla</taxon>
    </lineage>
</organism>